<comment type="caution">
    <text evidence="3">The sequence shown here is derived from an EMBL/GenBank/DDBJ whole genome shotgun (WGS) entry which is preliminary data.</text>
</comment>
<dbReference type="Gene3D" id="1.20.910.10">
    <property type="entry name" value="Heme oxygenase-like"/>
    <property type="match status" value="1"/>
</dbReference>
<dbReference type="InterPro" id="IPR016084">
    <property type="entry name" value="Haem_Oase-like_multi-hlx"/>
</dbReference>
<keyword evidence="4" id="KW-1185">Reference proteome</keyword>
<reference evidence="4" key="1">
    <citation type="journal article" date="2019" name="Int. J. Syst. Evol. Microbiol.">
        <title>The Global Catalogue of Microorganisms (GCM) 10K type strain sequencing project: providing services to taxonomists for standard genome sequencing and annotation.</title>
        <authorList>
            <consortium name="The Broad Institute Genomics Platform"/>
            <consortium name="The Broad Institute Genome Sequencing Center for Infectious Disease"/>
            <person name="Wu L."/>
            <person name="Ma J."/>
        </authorList>
    </citation>
    <scope>NUCLEOTIDE SEQUENCE [LARGE SCALE GENOMIC DNA]</scope>
    <source>
        <strain evidence="4">CGMCC 1.15180</strain>
    </source>
</reference>
<comment type="pathway">
    <text evidence="1">Cofactor biosynthesis; thiamine diphosphate biosynthesis.</text>
</comment>
<evidence type="ECO:0000256" key="1">
    <source>
        <dbReference type="ARBA" id="ARBA00004948"/>
    </source>
</evidence>
<evidence type="ECO:0000313" key="4">
    <source>
        <dbReference type="Proteomes" id="UP001596139"/>
    </source>
</evidence>
<dbReference type="EMBL" id="JBHSPX010000008">
    <property type="protein sequence ID" value="MFC6066824.1"/>
    <property type="molecule type" value="Genomic_DNA"/>
</dbReference>
<accession>A0ABW1MUS5</accession>
<evidence type="ECO:0000313" key="3">
    <source>
        <dbReference type="EMBL" id="MFC6066824.1"/>
    </source>
</evidence>
<dbReference type="InterPro" id="IPR004305">
    <property type="entry name" value="Thiaminase-2/PQQC"/>
</dbReference>
<dbReference type="Proteomes" id="UP001596139">
    <property type="component" value="Unassembled WGS sequence"/>
</dbReference>
<evidence type="ECO:0000259" key="2">
    <source>
        <dbReference type="Pfam" id="PF03070"/>
    </source>
</evidence>
<dbReference type="Pfam" id="PF03070">
    <property type="entry name" value="TENA_THI-4"/>
    <property type="match status" value="1"/>
</dbReference>
<proteinExistence type="predicted"/>
<sequence>MARSATDVLDSAVRELAPAPGANPLVPAIAAGEAPREVFAALALEQHHIIASDRRSFRHLAGRAAAEPPLAAFFTYLADGEGTALEHVRTLATACGLTEKEVAAHEPRPGCQAYPAYAAWLALGAEPADAVLALAANFAAWGDYCRAVGQAMRHRYGFTDEACAFFDFFATPDQELTARTLTALQHGLDSTALDLPLAHRYGRHLQAYELMFWTTLTSPHRP</sequence>
<gene>
    <name evidence="3" type="ORF">ACFP4F_30380</name>
</gene>
<name>A0ABW1MUS5_9ACTN</name>
<dbReference type="SUPFAM" id="SSF48613">
    <property type="entry name" value="Heme oxygenase-like"/>
    <property type="match status" value="1"/>
</dbReference>
<feature type="domain" description="Thiaminase-2/PQQC" evidence="2">
    <location>
        <begin position="24"/>
        <end position="178"/>
    </location>
</feature>
<protein>
    <submittedName>
        <fullName evidence="3">Transcriptional regulator</fullName>
    </submittedName>
</protein>
<dbReference type="RefSeq" id="WP_031060871.1">
    <property type="nucleotide sequence ID" value="NZ_JBHSPX010000008.1"/>
</dbReference>
<organism evidence="3 4">
    <name type="scientific">Streptomyces ochraceiscleroticus</name>
    <dbReference type="NCBI Taxonomy" id="47761"/>
    <lineage>
        <taxon>Bacteria</taxon>
        <taxon>Bacillati</taxon>
        <taxon>Actinomycetota</taxon>
        <taxon>Actinomycetes</taxon>
        <taxon>Kitasatosporales</taxon>
        <taxon>Streptomycetaceae</taxon>
        <taxon>Streptomyces</taxon>
    </lineage>
</organism>